<keyword evidence="6" id="KW-0411">Iron-sulfur</keyword>
<feature type="domain" description="FAD-binding FR-type" evidence="8">
    <location>
        <begin position="3"/>
        <end position="105"/>
    </location>
</feature>
<dbReference type="SUPFAM" id="SSF54292">
    <property type="entry name" value="2Fe-2S ferredoxin-like"/>
    <property type="match status" value="1"/>
</dbReference>
<dbReference type="GO" id="GO:0046872">
    <property type="term" value="F:metal ion binding"/>
    <property type="evidence" value="ECO:0007669"/>
    <property type="project" value="UniProtKB-KW"/>
</dbReference>
<keyword evidence="9" id="KW-0808">Transferase</keyword>
<dbReference type="OrthoDB" id="370747at2"/>
<dbReference type="InterPro" id="IPR012675">
    <property type="entry name" value="Beta-grasp_dom_sf"/>
</dbReference>
<dbReference type="InterPro" id="IPR001041">
    <property type="entry name" value="2Fe-2S_ferredoxin-type"/>
</dbReference>
<keyword evidence="4" id="KW-0560">Oxidoreductase</keyword>
<reference evidence="9 10" key="1">
    <citation type="submission" date="2015-05" db="EMBL/GenBank/DDBJ databases">
        <title>Draft genome sequence of Lampropedia sp. CT6, isolated from the microbial mat of a hot water spring, located at Manikaran, India.</title>
        <authorList>
            <person name="Tripathi C."/>
            <person name="Rani P."/>
            <person name="Mahato N.K."/>
            <person name="Lal R."/>
        </authorList>
    </citation>
    <scope>NUCLEOTIDE SEQUENCE [LARGE SCALE GENOMIC DNA]</scope>
    <source>
        <strain evidence="9 10">CT6</strain>
    </source>
</reference>
<dbReference type="STRING" id="1610491.AAV94_00120"/>
<keyword evidence="10" id="KW-1185">Reference proteome</keyword>
<keyword evidence="5" id="KW-0408">Iron</keyword>
<dbReference type="SUPFAM" id="SSF63380">
    <property type="entry name" value="Riboflavin synthase domain-like"/>
    <property type="match status" value="1"/>
</dbReference>
<evidence type="ECO:0000256" key="6">
    <source>
        <dbReference type="ARBA" id="ARBA00023014"/>
    </source>
</evidence>
<dbReference type="PROSITE" id="PS51085">
    <property type="entry name" value="2FE2S_FER_2"/>
    <property type="match status" value="1"/>
</dbReference>
<dbReference type="Gene3D" id="3.10.20.30">
    <property type="match status" value="1"/>
</dbReference>
<dbReference type="CDD" id="cd06185">
    <property type="entry name" value="PDR_like"/>
    <property type="match status" value="1"/>
</dbReference>
<dbReference type="InterPro" id="IPR017927">
    <property type="entry name" value="FAD-bd_FR_type"/>
</dbReference>
<dbReference type="PANTHER" id="PTHR47354:SF1">
    <property type="entry name" value="CARNITINE MONOOXYGENASE REDUCTASE SUBUNIT"/>
    <property type="match status" value="1"/>
</dbReference>
<dbReference type="Gene3D" id="3.40.50.80">
    <property type="entry name" value="Nucleotide-binding domain of ferredoxin-NADP reductase (FNR) module"/>
    <property type="match status" value="1"/>
</dbReference>
<dbReference type="GO" id="GO:0016491">
    <property type="term" value="F:oxidoreductase activity"/>
    <property type="evidence" value="ECO:0007669"/>
    <property type="project" value="UniProtKB-KW"/>
</dbReference>
<accession>A0A0U1Q3J4</accession>
<comment type="caution">
    <text evidence="9">The sequence shown here is derived from an EMBL/GenBank/DDBJ whole genome shotgun (WGS) entry which is preliminary data.</text>
</comment>
<proteinExistence type="predicted"/>
<dbReference type="GO" id="GO:0051537">
    <property type="term" value="F:2 iron, 2 sulfur cluster binding"/>
    <property type="evidence" value="ECO:0007669"/>
    <property type="project" value="UniProtKB-KW"/>
</dbReference>
<dbReference type="InterPro" id="IPR006058">
    <property type="entry name" value="2Fe2S_fd_BS"/>
</dbReference>
<dbReference type="PROSITE" id="PS00197">
    <property type="entry name" value="2FE2S_FER_1"/>
    <property type="match status" value="1"/>
</dbReference>
<dbReference type="InterPro" id="IPR036010">
    <property type="entry name" value="2Fe-2S_ferredoxin-like_sf"/>
</dbReference>
<dbReference type="InterPro" id="IPR039261">
    <property type="entry name" value="FNR_nucleotide-bd"/>
</dbReference>
<dbReference type="GO" id="GO:0032259">
    <property type="term" value="P:methylation"/>
    <property type="evidence" value="ECO:0007669"/>
    <property type="project" value="UniProtKB-KW"/>
</dbReference>
<dbReference type="Pfam" id="PF00111">
    <property type="entry name" value="Fer2"/>
    <property type="match status" value="1"/>
</dbReference>
<evidence type="ECO:0000256" key="3">
    <source>
        <dbReference type="ARBA" id="ARBA00022723"/>
    </source>
</evidence>
<evidence type="ECO:0000256" key="4">
    <source>
        <dbReference type="ARBA" id="ARBA00023002"/>
    </source>
</evidence>
<dbReference type="GO" id="GO:0008168">
    <property type="term" value="F:methyltransferase activity"/>
    <property type="evidence" value="ECO:0007669"/>
    <property type="project" value="UniProtKB-KW"/>
</dbReference>
<dbReference type="Gene3D" id="2.40.30.10">
    <property type="entry name" value="Translation factors"/>
    <property type="match status" value="1"/>
</dbReference>
<dbReference type="PATRIC" id="fig|1610491.3.peg.25"/>
<protein>
    <submittedName>
        <fullName evidence="9">Vanillate O-demethylase oxidoreductase</fullName>
    </submittedName>
</protein>
<dbReference type="InterPro" id="IPR050415">
    <property type="entry name" value="MRET"/>
</dbReference>
<feature type="domain" description="2Fe-2S ferredoxin-type" evidence="7">
    <location>
        <begin position="232"/>
        <end position="319"/>
    </location>
</feature>
<keyword evidence="2" id="KW-0001">2Fe-2S</keyword>
<evidence type="ECO:0000256" key="2">
    <source>
        <dbReference type="ARBA" id="ARBA00022714"/>
    </source>
</evidence>
<sequence length="319" mass="34377">MNDSTLTVRVARRTLAAKDIVVLDLEPAGTERLPMFEAGAHIDLHLPGGLVRQYSLCSDPMESGLYRIGILRDPNSRGGSVTVHEQLLPGSEITISTPRNLFPLAAGGGKSYLFGGGIGITPMIAMAYSLHHAKLAFELHYCGRSPEHMAFLDELGAAPFADKVFTHCDQVEPPAPANIATLLGGAADDSHVYVCGPKGFMDWVMDAARTMGFSQERIHHEYFQAEMELGGTSFEVVAAASGKEVAVGPNESIAQALTRIGIRVQMSCEQGVCGTCMCTVLEGIPEHRDSYQTDEEKAENDQIAVCCSRSLTPRLILDI</sequence>
<evidence type="ECO:0000313" key="10">
    <source>
        <dbReference type="Proteomes" id="UP000050580"/>
    </source>
</evidence>
<dbReference type="InterPro" id="IPR017938">
    <property type="entry name" value="Riboflavin_synthase-like_b-brl"/>
</dbReference>
<evidence type="ECO:0000256" key="5">
    <source>
        <dbReference type="ARBA" id="ARBA00023004"/>
    </source>
</evidence>
<organism evidence="9 10">
    <name type="scientific">Lampropedia cohaerens</name>
    <dbReference type="NCBI Taxonomy" id="1610491"/>
    <lineage>
        <taxon>Bacteria</taxon>
        <taxon>Pseudomonadati</taxon>
        <taxon>Pseudomonadota</taxon>
        <taxon>Betaproteobacteria</taxon>
        <taxon>Burkholderiales</taxon>
        <taxon>Comamonadaceae</taxon>
        <taxon>Lampropedia</taxon>
    </lineage>
</organism>
<dbReference type="PROSITE" id="PS51384">
    <property type="entry name" value="FAD_FR"/>
    <property type="match status" value="1"/>
</dbReference>
<name>A0A0U1Q3J4_9BURK</name>
<evidence type="ECO:0000313" key="9">
    <source>
        <dbReference type="EMBL" id="KKW69331.1"/>
    </source>
</evidence>
<evidence type="ECO:0000256" key="1">
    <source>
        <dbReference type="ARBA" id="ARBA00022630"/>
    </source>
</evidence>
<dbReference type="Proteomes" id="UP000050580">
    <property type="component" value="Unassembled WGS sequence"/>
</dbReference>
<evidence type="ECO:0000259" key="7">
    <source>
        <dbReference type="PROSITE" id="PS51085"/>
    </source>
</evidence>
<keyword evidence="1" id="KW-0285">Flavoprotein</keyword>
<dbReference type="PANTHER" id="PTHR47354">
    <property type="entry name" value="NADH OXIDOREDUCTASE HCR"/>
    <property type="match status" value="1"/>
</dbReference>
<keyword evidence="3" id="KW-0479">Metal-binding</keyword>
<dbReference type="CDD" id="cd00207">
    <property type="entry name" value="fer2"/>
    <property type="match status" value="1"/>
</dbReference>
<dbReference type="AlphaFoldDB" id="A0A0U1Q3J4"/>
<gene>
    <name evidence="9" type="ORF">AAV94_00120</name>
</gene>
<dbReference type="SUPFAM" id="SSF52343">
    <property type="entry name" value="Ferredoxin reductase-like, C-terminal NADP-linked domain"/>
    <property type="match status" value="1"/>
</dbReference>
<keyword evidence="9" id="KW-0489">Methyltransferase</keyword>
<dbReference type="EMBL" id="LBNQ01000005">
    <property type="protein sequence ID" value="KKW69331.1"/>
    <property type="molecule type" value="Genomic_DNA"/>
</dbReference>
<dbReference type="PRINTS" id="PR00409">
    <property type="entry name" value="PHDIOXRDTASE"/>
</dbReference>
<evidence type="ECO:0000259" key="8">
    <source>
        <dbReference type="PROSITE" id="PS51384"/>
    </source>
</evidence>